<evidence type="ECO:0000313" key="2">
    <source>
        <dbReference type="EMBL" id="PXX11744.1"/>
    </source>
</evidence>
<accession>A0ABX5MIB9</accession>
<comment type="caution">
    <text evidence="2">The sequence shown here is derived from an EMBL/GenBank/DDBJ whole genome shotgun (WGS) entry which is preliminary data.</text>
</comment>
<evidence type="ECO:0000313" key="3">
    <source>
        <dbReference type="Proteomes" id="UP000247515"/>
    </source>
</evidence>
<keyword evidence="1" id="KW-0812">Transmembrane</keyword>
<keyword evidence="3" id="KW-1185">Reference proteome</keyword>
<name>A0ABX5MIB9_9BURK</name>
<gene>
    <name evidence="2" type="ORF">C7400_11865</name>
</gene>
<dbReference type="Proteomes" id="UP000247515">
    <property type="component" value="Unassembled WGS sequence"/>
</dbReference>
<dbReference type="RefSeq" id="WP_065065964.1">
    <property type="nucleotide sequence ID" value="NZ_JBBBEG010000019.1"/>
</dbReference>
<keyword evidence="1" id="KW-0472">Membrane</keyword>
<protein>
    <submittedName>
        <fullName evidence="2">Uncharacterized protein</fullName>
    </submittedName>
</protein>
<keyword evidence="1" id="KW-1133">Transmembrane helix</keyword>
<proteinExistence type="predicted"/>
<reference evidence="2 3" key="1">
    <citation type="submission" date="2018-05" db="EMBL/GenBank/DDBJ databases">
        <title>Genomic Encyclopedia of Type Strains, Phase IV (KMG-V): Genome sequencing to study the core and pangenomes of soil and plant-associated prokaryotes.</title>
        <authorList>
            <person name="Whitman W."/>
        </authorList>
    </citation>
    <scope>NUCLEOTIDE SEQUENCE [LARGE SCALE GENOMIC DNA]</scope>
    <source>
        <strain evidence="2 3">SIr-6563</strain>
    </source>
</reference>
<feature type="transmembrane region" description="Helical" evidence="1">
    <location>
        <begin position="7"/>
        <end position="24"/>
    </location>
</feature>
<evidence type="ECO:0000256" key="1">
    <source>
        <dbReference type="SAM" id="Phobius"/>
    </source>
</evidence>
<organism evidence="2 3">
    <name type="scientific">Paraburkholderia tropica</name>
    <dbReference type="NCBI Taxonomy" id="92647"/>
    <lineage>
        <taxon>Bacteria</taxon>
        <taxon>Pseudomonadati</taxon>
        <taxon>Pseudomonadota</taxon>
        <taxon>Betaproteobacteria</taxon>
        <taxon>Burkholderiales</taxon>
        <taxon>Burkholderiaceae</taxon>
        <taxon>Paraburkholderia</taxon>
    </lineage>
</organism>
<sequence>MRLTPGVVFLVCCGVLIVCAALSLTSTDIVPIFAVTVTAGTIGVGCLFWMQYVRERRWF</sequence>
<feature type="transmembrane region" description="Helical" evidence="1">
    <location>
        <begin position="30"/>
        <end position="50"/>
    </location>
</feature>
<dbReference type="EMBL" id="QJJV01000018">
    <property type="protein sequence ID" value="PXX11744.1"/>
    <property type="molecule type" value="Genomic_DNA"/>
</dbReference>